<dbReference type="RefSeq" id="WP_053975068.1">
    <property type="nucleotide sequence ID" value="NZ_FNUE01000002.1"/>
</dbReference>
<feature type="transmembrane region" description="Helical" evidence="1">
    <location>
        <begin position="132"/>
        <end position="158"/>
    </location>
</feature>
<dbReference type="EMBL" id="FNUE01000002">
    <property type="protein sequence ID" value="SEE56003.1"/>
    <property type="molecule type" value="Genomic_DNA"/>
</dbReference>
<keyword evidence="1" id="KW-0812">Transmembrane</keyword>
<evidence type="ECO:0000313" key="2">
    <source>
        <dbReference type="EMBL" id="KOY53017.1"/>
    </source>
</evidence>
<name>A0A0N0UP09_9FLAO</name>
<feature type="transmembrane region" description="Helical" evidence="1">
    <location>
        <begin position="95"/>
        <end position="112"/>
    </location>
</feature>
<proteinExistence type="predicted"/>
<dbReference type="PATRIC" id="fig|1300348.6.peg.2579"/>
<dbReference type="Proteomes" id="UP000183071">
    <property type="component" value="Unassembled WGS sequence"/>
</dbReference>
<feature type="transmembrane region" description="Helical" evidence="1">
    <location>
        <begin position="164"/>
        <end position="185"/>
    </location>
</feature>
<reference evidence="2 4" key="1">
    <citation type="submission" date="2015-07" db="EMBL/GenBank/DDBJ databases">
        <title>Genome of Polaribacter dokdonenesis DSW-5, isolated from seawater off Dokdo in Korea.</title>
        <authorList>
            <person name="Yoon K."/>
            <person name="Song J.Y."/>
            <person name="Kim J.F."/>
        </authorList>
    </citation>
    <scope>NUCLEOTIDE SEQUENCE [LARGE SCALE GENOMIC DNA]</scope>
    <source>
        <strain evidence="2 4">DSW-5</strain>
    </source>
</reference>
<reference evidence="3 5" key="2">
    <citation type="submission" date="2016-10" db="EMBL/GenBank/DDBJ databases">
        <authorList>
            <person name="Varghese N."/>
            <person name="Submissions S."/>
        </authorList>
    </citation>
    <scope>NUCLEOTIDE SEQUENCE [LARGE SCALE GENOMIC DNA]</scope>
    <source>
        <strain evidence="3 5">DSW-5</strain>
    </source>
</reference>
<evidence type="ECO:0000313" key="4">
    <source>
        <dbReference type="Proteomes" id="UP000037716"/>
    </source>
</evidence>
<accession>A0A0N0UP09</accession>
<gene>
    <name evidence="2" type="ORF">I602_2577</name>
    <name evidence="3" type="ORF">SAMN05444353_2352</name>
</gene>
<organism evidence="2 4">
    <name type="scientific">Polaribacter dokdonensis DSW-5</name>
    <dbReference type="NCBI Taxonomy" id="1300348"/>
    <lineage>
        <taxon>Bacteria</taxon>
        <taxon>Pseudomonadati</taxon>
        <taxon>Bacteroidota</taxon>
        <taxon>Flavobacteriia</taxon>
        <taxon>Flavobacteriales</taxon>
        <taxon>Flavobacteriaceae</taxon>
    </lineage>
</organism>
<feature type="transmembrane region" description="Helical" evidence="1">
    <location>
        <begin position="12"/>
        <end position="29"/>
    </location>
</feature>
<feature type="transmembrane region" description="Helical" evidence="1">
    <location>
        <begin position="35"/>
        <end position="54"/>
    </location>
</feature>
<evidence type="ECO:0000313" key="5">
    <source>
        <dbReference type="Proteomes" id="UP000183071"/>
    </source>
</evidence>
<evidence type="ECO:0000256" key="1">
    <source>
        <dbReference type="SAM" id="Phobius"/>
    </source>
</evidence>
<evidence type="ECO:0000313" key="3">
    <source>
        <dbReference type="EMBL" id="SEE56003.1"/>
    </source>
</evidence>
<dbReference type="EMBL" id="LGBR01000001">
    <property type="protein sequence ID" value="KOY53017.1"/>
    <property type="molecule type" value="Genomic_DNA"/>
</dbReference>
<dbReference type="Proteomes" id="UP000037716">
    <property type="component" value="Unassembled WGS sequence"/>
</dbReference>
<dbReference type="AlphaFoldDB" id="A0A0N0UP09"/>
<keyword evidence="1" id="KW-0472">Membrane</keyword>
<comment type="caution">
    <text evidence="2">The sequence shown here is derived from an EMBL/GenBank/DDBJ whole genome shotgun (WGS) entry which is preliminary data.</text>
</comment>
<dbReference type="OrthoDB" id="1200103at2"/>
<protein>
    <submittedName>
        <fullName evidence="2">Uncharacterized protein</fullName>
    </submittedName>
</protein>
<sequence>MITNSKKFIKEVLKSLTKLIIAGVFIGLLKKYDELIACILILKIIHNIYIEIILPKKDKNWVLIIGMLLTGFGGIVGETWGVANGYWEYHEVTKSIPLWVPFAWMLAFHFLYKLERNLIPLLKEQTQKNKILLAIILALVLPAFGEIITIQLGVWTYYWPYQIFGVPLYAFLCLLFVHMLVYSILHFICKRYKINDIVYH</sequence>
<feature type="transmembrane region" description="Helical" evidence="1">
    <location>
        <begin position="61"/>
        <end position="83"/>
    </location>
</feature>
<keyword evidence="1" id="KW-1133">Transmembrane helix</keyword>
<keyword evidence="5" id="KW-1185">Reference proteome</keyword>